<gene>
    <name evidence="1" type="ORF">ALO44_200118</name>
</gene>
<protein>
    <submittedName>
        <fullName evidence="1">XRE family transcriptional regulator</fullName>
    </submittedName>
</protein>
<evidence type="ECO:0000313" key="1">
    <source>
        <dbReference type="EMBL" id="KPY86603.1"/>
    </source>
</evidence>
<dbReference type="Proteomes" id="UP000050474">
    <property type="component" value="Unassembled WGS sequence"/>
</dbReference>
<name>A0A0Q0HD33_9PSED</name>
<dbReference type="EMBL" id="LJRM01000076">
    <property type="protein sequence ID" value="KPY86603.1"/>
    <property type="molecule type" value="Genomic_DNA"/>
</dbReference>
<sequence>MRGGHGALGAGVQNLDEVPHLVTRQLGQKQVVGLHAQRAGHQGFGRHYMAIEQMHMVGMEGHRVLQYFLDRDHAAVDRKHVDQRLAVGGFTRARPAKNDDVLTMADGDFHEPVPVASRVGLLHVALPVFQGQYRRSDGPGSVIAATVDVIHMGEAIQRGFSKRGRQCALLACRGHDDLAPLPARQLHGMNR</sequence>
<comment type="caution">
    <text evidence="1">The sequence shown here is derived from an EMBL/GenBank/DDBJ whole genome shotgun (WGS) entry which is preliminary data.</text>
</comment>
<organism evidence="1 2">
    <name type="scientific">Pseudomonas syringae pv. tagetis</name>
    <dbReference type="NCBI Taxonomy" id="129140"/>
    <lineage>
        <taxon>Bacteria</taxon>
        <taxon>Pseudomonadati</taxon>
        <taxon>Pseudomonadota</taxon>
        <taxon>Gammaproteobacteria</taxon>
        <taxon>Pseudomonadales</taxon>
        <taxon>Pseudomonadaceae</taxon>
        <taxon>Pseudomonas</taxon>
    </lineage>
</organism>
<evidence type="ECO:0000313" key="2">
    <source>
        <dbReference type="Proteomes" id="UP000050474"/>
    </source>
</evidence>
<accession>A0A0Q0HD33</accession>
<proteinExistence type="predicted"/>
<dbReference type="AlphaFoldDB" id="A0A0Q0HD33"/>
<reference evidence="1 2" key="1">
    <citation type="submission" date="2015-09" db="EMBL/GenBank/DDBJ databases">
        <title>Genome announcement of multiple Pseudomonas syringae strains.</title>
        <authorList>
            <person name="Thakur S."/>
            <person name="Wang P.W."/>
            <person name="Gong Y."/>
            <person name="Weir B.S."/>
            <person name="Guttman D.S."/>
        </authorList>
    </citation>
    <scope>NUCLEOTIDE SEQUENCE [LARGE SCALE GENOMIC DNA]</scope>
    <source>
        <strain evidence="1 2">ICMP4091</strain>
    </source>
</reference>